<organism evidence="4">
    <name type="scientific">Caenorhabditis brenneri</name>
    <name type="common">Nematode worm</name>
    <dbReference type="NCBI Taxonomy" id="135651"/>
    <lineage>
        <taxon>Eukaryota</taxon>
        <taxon>Metazoa</taxon>
        <taxon>Ecdysozoa</taxon>
        <taxon>Nematoda</taxon>
        <taxon>Chromadorea</taxon>
        <taxon>Rhabditida</taxon>
        <taxon>Rhabditina</taxon>
        <taxon>Rhabditomorpha</taxon>
        <taxon>Rhabditoidea</taxon>
        <taxon>Rhabditidae</taxon>
        <taxon>Peloderinae</taxon>
        <taxon>Caenorhabditis</taxon>
    </lineage>
</organism>
<dbReference type="AlphaFoldDB" id="G0MDZ9"/>
<feature type="region of interest" description="Disordered" evidence="1">
    <location>
        <begin position="34"/>
        <end position="165"/>
    </location>
</feature>
<feature type="compositionally biased region" description="Low complexity" evidence="1">
    <location>
        <begin position="100"/>
        <end position="121"/>
    </location>
</feature>
<feature type="compositionally biased region" description="Basic and acidic residues" evidence="1">
    <location>
        <begin position="124"/>
        <end position="140"/>
    </location>
</feature>
<feature type="transmembrane region" description="Helical" evidence="2">
    <location>
        <begin position="6"/>
        <end position="28"/>
    </location>
</feature>
<dbReference type="HOGENOM" id="CLU_960537_0_0_1"/>
<keyword evidence="4" id="KW-1185">Reference proteome</keyword>
<dbReference type="Proteomes" id="UP000008068">
    <property type="component" value="Unassembled WGS sequence"/>
</dbReference>
<protein>
    <submittedName>
        <fullName evidence="3">Uncharacterized protein</fullName>
    </submittedName>
</protein>
<evidence type="ECO:0000256" key="1">
    <source>
        <dbReference type="SAM" id="MobiDB-lite"/>
    </source>
</evidence>
<dbReference type="InParanoid" id="G0MDZ9"/>
<reference evidence="4" key="1">
    <citation type="submission" date="2011-07" db="EMBL/GenBank/DDBJ databases">
        <authorList>
            <consortium name="Caenorhabditis brenneri Sequencing and Analysis Consortium"/>
            <person name="Wilson R.K."/>
        </authorList>
    </citation>
    <scope>NUCLEOTIDE SEQUENCE [LARGE SCALE GENOMIC DNA]</scope>
    <source>
        <strain evidence="4">PB2801</strain>
    </source>
</reference>
<evidence type="ECO:0000256" key="2">
    <source>
        <dbReference type="SAM" id="Phobius"/>
    </source>
</evidence>
<keyword evidence="2" id="KW-1133">Transmembrane helix</keyword>
<accession>G0MDZ9</accession>
<sequence length="270" mass="29294">MNWIAWSFGLFLIGIMLIVSGYMFVVYLKSQHKKNQEDEQRRIEEQKSFKDQLARNNQSGLSSAESVKEEGVSEKQVETEYPESSRIEEPSVKPPPPPTGNVCVAPPIVNSNPSKPSNPAPKQGSKEPSTEELSSKKSLTDLKPIVSSKPAEKNDGETSVEIVPNAQIPIPPVEKRVVLSAEKAPGSSIGSDISTYVISSQRSEVNNYNQLEAGRTPPTFSNTENIFHRTSSIESLAPSTAAPSSVGTVVPLAKQNSETIVSLPTPPLKK</sequence>
<feature type="compositionally biased region" description="Basic and acidic residues" evidence="1">
    <location>
        <begin position="34"/>
        <end position="53"/>
    </location>
</feature>
<dbReference type="eggNOG" id="ENOG502THRP">
    <property type="taxonomic scope" value="Eukaryota"/>
</dbReference>
<name>G0MDZ9_CAEBE</name>
<feature type="compositionally biased region" description="Polar residues" evidence="1">
    <location>
        <begin position="54"/>
        <end position="65"/>
    </location>
</feature>
<keyword evidence="2" id="KW-0812">Transmembrane</keyword>
<evidence type="ECO:0000313" key="3">
    <source>
        <dbReference type="EMBL" id="EGT52258.1"/>
    </source>
</evidence>
<evidence type="ECO:0000313" key="4">
    <source>
        <dbReference type="Proteomes" id="UP000008068"/>
    </source>
</evidence>
<gene>
    <name evidence="3" type="ORF">CAEBREN_20764</name>
</gene>
<feature type="compositionally biased region" description="Basic and acidic residues" evidence="1">
    <location>
        <begin position="66"/>
        <end position="91"/>
    </location>
</feature>
<keyword evidence="2" id="KW-0472">Membrane</keyword>
<dbReference type="EMBL" id="GL379791">
    <property type="protein sequence ID" value="EGT52258.1"/>
    <property type="molecule type" value="Genomic_DNA"/>
</dbReference>
<proteinExistence type="predicted"/>
<dbReference type="OMA" id="NWIAWSF"/>
<dbReference type="OrthoDB" id="5830389at2759"/>